<feature type="domain" description="TrfB transcriptional repressor protein" evidence="3">
    <location>
        <begin position="6"/>
        <end position="88"/>
    </location>
</feature>
<dbReference type="InterPro" id="IPR053721">
    <property type="entry name" value="Fimbrial_Adhesin_Reg"/>
</dbReference>
<protein>
    <recommendedName>
        <fullName evidence="3">TrfB transcriptional repressor protein domain-containing protein</fullName>
    </recommendedName>
</protein>
<dbReference type="Pfam" id="PF16509">
    <property type="entry name" value="KORA"/>
    <property type="match status" value="1"/>
</dbReference>
<dbReference type="RefSeq" id="WP_011117442.1">
    <property type="nucleotide sequence ID" value="NZ_AFOY02000029.1"/>
</dbReference>
<dbReference type="InterPro" id="IPR032428">
    <property type="entry name" value="TrfB"/>
</dbReference>
<reference evidence="4 5" key="1">
    <citation type="journal article" date="2011" name="J. Bacteriol.">
        <title>Draft genome sequence of the polycyclic aromatic hydrocarbon-degrading, genetically engineered bioluminescent bioreporter Pseudomonas fluorescens HK44.</title>
        <authorList>
            <person name="Chauhan A."/>
            <person name="Layton A.C."/>
            <person name="Williams D.E."/>
            <person name="Smartt A.E."/>
            <person name="Ripp S."/>
            <person name="Karpinets T.V."/>
            <person name="Brown S.D."/>
            <person name="Sayler G.S."/>
        </authorList>
    </citation>
    <scope>NUCLEOTIDE SEQUENCE [LARGE SCALE GENOMIC DNA]</scope>
    <source>
        <strain evidence="4 5">HK44</strain>
        <plasmid evidence="4">pUTK21</plasmid>
    </source>
</reference>
<evidence type="ECO:0000313" key="5">
    <source>
        <dbReference type="Proteomes" id="UP000022611"/>
    </source>
</evidence>
<accession>A0A010SZU3</accession>
<geneLocation type="plasmid" evidence="4">
    <name>pUTK21</name>
</geneLocation>
<dbReference type="Proteomes" id="UP000022611">
    <property type="component" value="Unassembled WGS sequence"/>
</dbReference>
<evidence type="ECO:0000259" key="3">
    <source>
        <dbReference type="Pfam" id="PF16509"/>
    </source>
</evidence>
<keyword evidence="1" id="KW-0805">Transcription regulation</keyword>
<evidence type="ECO:0000256" key="2">
    <source>
        <dbReference type="ARBA" id="ARBA00023163"/>
    </source>
</evidence>
<proteinExistence type="predicted"/>
<organism evidence="4 5">
    <name type="scientific">Pseudomonas fluorescens HK44</name>
    <dbReference type="NCBI Taxonomy" id="1042209"/>
    <lineage>
        <taxon>Bacteria</taxon>
        <taxon>Pseudomonadati</taxon>
        <taxon>Pseudomonadota</taxon>
        <taxon>Gammaproteobacteria</taxon>
        <taxon>Pseudomonadales</taxon>
        <taxon>Pseudomonadaceae</taxon>
        <taxon>Pseudomonas</taxon>
    </lineage>
</organism>
<dbReference type="Gene3D" id="1.10.10.2690">
    <property type="match status" value="1"/>
</dbReference>
<dbReference type="HOGENOM" id="CLU_165968_1_0_6"/>
<dbReference type="PATRIC" id="fig|1042209.11.peg.95"/>
<dbReference type="OrthoDB" id="8453651at2"/>
<sequence>MQSIYTAEDWKRISPVFASRRLAVSTVEIAKAILVDGQRPQDVANARDMSKQTVHAAVKRVRAILDEHGASELVPVMVWLPPELAAQVMEMAKPYMDAKPATKKGGKDA</sequence>
<evidence type="ECO:0000313" key="4">
    <source>
        <dbReference type="EMBL" id="EXF91047.1"/>
    </source>
</evidence>
<gene>
    <name evidence="4" type="ORF">HK44_029455</name>
</gene>
<comment type="caution">
    <text evidence="4">The sequence shown here is derived from an EMBL/GenBank/DDBJ whole genome shotgun (WGS) entry which is preliminary data.</text>
</comment>
<dbReference type="AlphaFoldDB" id="A0A010SZU3"/>
<name>A0A010SZU3_PSEFL</name>
<keyword evidence="2" id="KW-0804">Transcription</keyword>
<keyword evidence="4" id="KW-0614">Plasmid</keyword>
<evidence type="ECO:0000256" key="1">
    <source>
        <dbReference type="ARBA" id="ARBA00023015"/>
    </source>
</evidence>
<dbReference type="EMBL" id="AFOY02000029">
    <property type="protein sequence ID" value="EXF91047.1"/>
    <property type="molecule type" value="Genomic_DNA"/>
</dbReference>